<feature type="domain" description="PRC-barrel" evidence="1">
    <location>
        <begin position="134"/>
        <end position="189"/>
    </location>
</feature>
<sequence length="204" mass="22892">METRLRWGAKVISSDGKNLGRLTRVVVHPVNNEVTHIVIEKGMFNRKAKLVPINSIYFAAPDEIRLRVKASEVEKLQDFEEIYFITGEGAEGRVTPVYWLRPVGDYAELYPLPSFSVSSNISEDSTAIEPGALIITAEDKEAGRVRSILLDETGHITHLVIEISSQGKKKEKLLPIDWVTEIEQSSVKVSASYIMLEKLPDKDE</sequence>
<dbReference type="EMBL" id="CP001634">
    <property type="protein sequence ID" value="ACR79159.1"/>
    <property type="molecule type" value="Genomic_DNA"/>
</dbReference>
<dbReference type="Pfam" id="PF05239">
    <property type="entry name" value="PRC"/>
    <property type="match status" value="2"/>
</dbReference>
<evidence type="ECO:0000313" key="3">
    <source>
        <dbReference type="Proteomes" id="UP000002382"/>
    </source>
</evidence>
<dbReference type="RefSeq" id="WP_012744946.1">
    <property type="nucleotide sequence ID" value="NC_012785.1"/>
</dbReference>
<dbReference type="Proteomes" id="UP000002382">
    <property type="component" value="Chromosome"/>
</dbReference>
<dbReference type="HOGENOM" id="CLU_1341801_0_0_0"/>
<name>C5CE51_KOSOT</name>
<dbReference type="Gene3D" id="2.30.30.240">
    <property type="entry name" value="PRC-barrel domain"/>
    <property type="match status" value="1"/>
</dbReference>
<evidence type="ECO:0000259" key="1">
    <source>
        <dbReference type="Pfam" id="PF05239"/>
    </source>
</evidence>
<feature type="domain" description="PRC-barrel" evidence="1">
    <location>
        <begin position="8"/>
        <end position="72"/>
    </location>
</feature>
<proteinExistence type="predicted"/>
<gene>
    <name evidence="2" type="ordered locus">Kole_0436</name>
</gene>
<accession>C5CE51</accession>
<dbReference type="KEGG" id="kol:Kole_0436"/>
<dbReference type="AlphaFoldDB" id="C5CE51"/>
<reference evidence="2 3" key="1">
    <citation type="submission" date="2009-06" db="EMBL/GenBank/DDBJ databases">
        <title>Complete sequence of Thermotogales bacterium TBF 19.5.1.</title>
        <authorList>
            <consortium name="US DOE Joint Genome Institute"/>
            <person name="Lucas S."/>
            <person name="Copeland A."/>
            <person name="Lapidus A."/>
            <person name="Glavina del Rio T."/>
            <person name="Tice H."/>
            <person name="Bruce D."/>
            <person name="Goodwin L."/>
            <person name="Pitluck S."/>
            <person name="Chertkov O."/>
            <person name="Brettin T."/>
            <person name="Detter J.C."/>
            <person name="Han C."/>
            <person name="Schmutz J."/>
            <person name="Larimer F."/>
            <person name="Land M."/>
            <person name="Hauser L."/>
            <person name="Kyrpides N."/>
            <person name="Ovchinnikova G."/>
            <person name="Noll K."/>
        </authorList>
    </citation>
    <scope>NUCLEOTIDE SEQUENCE [LARGE SCALE GENOMIC DNA]</scope>
    <source>
        <strain evidence="3">ATCC BAA-1733 / DSM 21960 / TBF 19.5.1</strain>
    </source>
</reference>
<dbReference type="InterPro" id="IPR027275">
    <property type="entry name" value="PRC-brl_dom"/>
</dbReference>
<reference evidence="2 3" key="2">
    <citation type="journal article" date="2011" name="J. Bacteriol.">
        <title>Genome Sequence of Kosmotoga olearia Strain TBF 19.5.1, a Thermophilic Bacterium with a Wide Growth Temperature Range, Isolated from the Troll B Oil Platform in the North Sea.</title>
        <authorList>
            <person name="Swithers K.S."/>
            <person name="Dipippo J.L."/>
            <person name="Bruce D.C."/>
            <person name="Detter C."/>
            <person name="Tapia R."/>
            <person name="Han S."/>
            <person name="Goodwin L.A."/>
            <person name="Han J."/>
            <person name="Woyke T."/>
            <person name="Pitluck S."/>
            <person name="Pennacchio L."/>
            <person name="Nolan M."/>
            <person name="Mikhailova N."/>
            <person name="Land M.L."/>
            <person name="Nesbo C.L."/>
            <person name="Gogarten J.P."/>
            <person name="Noll K.M."/>
        </authorList>
    </citation>
    <scope>NUCLEOTIDE SEQUENCE [LARGE SCALE GENOMIC DNA]</scope>
    <source>
        <strain evidence="3">ATCC BAA-1733 / DSM 21960 / TBF 19.5.1</strain>
    </source>
</reference>
<keyword evidence="3" id="KW-1185">Reference proteome</keyword>
<dbReference type="InterPro" id="IPR011033">
    <property type="entry name" value="PRC_barrel-like_sf"/>
</dbReference>
<organism evidence="2 3">
    <name type="scientific">Kosmotoga olearia (strain ATCC BAA-1733 / DSM 21960 / TBF 19.5.1)</name>
    <dbReference type="NCBI Taxonomy" id="521045"/>
    <lineage>
        <taxon>Bacteria</taxon>
        <taxon>Thermotogati</taxon>
        <taxon>Thermotogota</taxon>
        <taxon>Thermotogae</taxon>
        <taxon>Kosmotogales</taxon>
        <taxon>Kosmotogaceae</taxon>
        <taxon>Kosmotoga</taxon>
    </lineage>
</organism>
<protein>
    <recommendedName>
        <fullName evidence="1">PRC-barrel domain-containing protein</fullName>
    </recommendedName>
</protein>
<dbReference type="OrthoDB" id="44494at2"/>
<evidence type="ECO:0000313" key="2">
    <source>
        <dbReference type="EMBL" id="ACR79159.1"/>
    </source>
</evidence>
<dbReference type="STRING" id="521045.Kole_0436"/>
<dbReference type="SUPFAM" id="SSF50346">
    <property type="entry name" value="PRC-barrel domain"/>
    <property type="match status" value="2"/>
</dbReference>
<dbReference type="eggNOG" id="ENOG5033QNU">
    <property type="taxonomic scope" value="Bacteria"/>
</dbReference>